<evidence type="ECO:0000313" key="3">
    <source>
        <dbReference type="EMBL" id="PDT22923.1"/>
    </source>
</evidence>
<dbReference type="AlphaFoldDB" id="A0A2A6KE07"/>
<gene>
    <name evidence="3" type="ORF">CO674_13235</name>
    <name evidence="2" type="ORF">RJJ65_09850</name>
</gene>
<dbReference type="EMBL" id="NWSY01000009">
    <property type="protein sequence ID" value="PDT22923.1"/>
    <property type="molecule type" value="Genomic_DNA"/>
</dbReference>
<sequence>MCRVLLSLILCVLPGSMSFAASHAAFFTASFGNSGSVSLSLAEGRPSLDPAFDFDAVITLSETDHGGTVHYRDDGRHQASVRCAQPAMVRIRLVDYPVDVSARPGKDWKHDLWAALCTAPVS</sequence>
<name>A0A2A6KE07_9HYPH</name>
<dbReference type="Proteomes" id="UP000219914">
    <property type="component" value="Unassembled WGS sequence"/>
</dbReference>
<feature type="signal peptide" evidence="1">
    <location>
        <begin position="1"/>
        <end position="20"/>
    </location>
</feature>
<proteinExistence type="predicted"/>
<dbReference type="Proteomes" id="UP001268610">
    <property type="component" value="Unassembled WGS sequence"/>
</dbReference>
<organism evidence="2 5">
    <name type="scientific">Rhizobium hidalgonense</name>
    <dbReference type="NCBI Taxonomy" id="1538159"/>
    <lineage>
        <taxon>Bacteria</taxon>
        <taxon>Pseudomonadati</taxon>
        <taxon>Pseudomonadota</taxon>
        <taxon>Alphaproteobacteria</taxon>
        <taxon>Hyphomicrobiales</taxon>
        <taxon>Rhizobiaceae</taxon>
        <taxon>Rhizobium/Agrobacterium group</taxon>
        <taxon>Rhizobium</taxon>
    </lineage>
</organism>
<accession>A0A2A6KE07</accession>
<evidence type="ECO:0000313" key="4">
    <source>
        <dbReference type="Proteomes" id="UP000219914"/>
    </source>
</evidence>
<reference evidence="3 4" key="1">
    <citation type="submission" date="2017-09" db="EMBL/GenBank/DDBJ databases">
        <title>Comparative genomics of rhizobia isolated from Phaseolus vulgaris in China.</title>
        <authorList>
            <person name="Tong W."/>
        </authorList>
    </citation>
    <scope>NUCLEOTIDE SEQUENCE [LARGE SCALE GENOMIC DNA]</scope>
    <source>
        <strain evidence="3 4">FH14</strain>
    </source>
</reference>
<reference evidence="2" key="2">
    <citation type="submission" date="2023-04" db="EMBL/GenBank/DDBJ databases">
        <title>Genomic characterization of faba bean (Vicia faba) microsymbionts in Mexican soils.</title>
        <authorList>
            <person name="Rivera Orduna F.N."/>
            <person name="Guevara-Luna J."/>
            <person name="Yan J."/>
            <person name="Arroyo-Herrera I."/>
            <person name="Li Y."/>
            <person name="Vasquez-Murrieta M.S."/>
            <person name="Wang E.T."/>
        </authorList>
    </citation>
    <scope>NUCLEOTIDE SEQUENCE</scope>
    <source>
        <strain evidence="2">CH26</strain>
    </source>
</reference>
<dbReference type="RefSeq" id="WP_025418800.1">
    <property type="nucleotide sequence ID" value="NZ_JAVLSD010000015.1"/>
</dbReference>
<feature type="chain" id="PRO_5043154249" evidence="1">
    <location>
        <begin position="21"/>
        <end position="122"/>
    </location>
</feature>
<comment type="caution">
    <text evidence="2">The sequence shown here is derived from an EMBL/GenBank/DDBJ whole genome shotgun (WGS) entry which is preliminary data.</text>
</comment>
<dbReference type="EMBL" id="JAVLSF010000004">
    <property type="protein sequence ID" value="MDR9772960.1"/>
    <property type="molecule type" value="Genomic_DNA"/>
</dbReference>
<protein>
    <submittedName>
        <fullName evidence="2">Uncharacterized protein</fullName>
    </submittedName>
</protein>
<evidence type="ECO:0000313" key="5">
    <source>
        <dbReference type="Proteomes" id="UP001268610"/>
    </source>
</evidence>
<keyword evidence="1" id="KW-0732">Signal</keyword>
<keyword evidence="4" id="KW-1185">Reference proteome</keyword>
<evidence type="ECO:0000313" key="2">
    <source>
        <dbReference type="EMBL" id="MDR9772960.1"/>
    </source>
</evidence>
<evidence type="ECO:0000256" key="1">
    <source>
        <dbReference type="SAM" id="SignalP"/>
    </source>
</evidence>